<dbReference type="Proteomes" id="UP000051254">
    <property type="component" value="Unassembled WGS sequence"/>
</dbReference>
<dbReference type="InterPro" id="IPR023346">
    <property type="entry name" value="Lysozyme-like_dom_sf"/>
</dbReference>
<evidence type="ECO:0000256" key="5">
    <source>
        <dbReference type="ARBA" id="ARBA00023200"/>
    </source>
</evidence>
<keyword evidence="9" id="KW-1185">Reference proteome</keyword>
<keyword evidence="3 7" id="KW-0081">Bacteriolytic enzyme</keyword>
<dbReference type="GO" id="GO:0042742">
    <property type="term" value="P:defense response to bacterium"/>
    <property type="evidence" value="ECO:0007669"/>
    <property type="project" value="UniProtKB-KW"/>
</dbReference>
<keyword evidence="6 7" id="KW-0326">Glycosidase</keyword>
<dbReference type="GO" id="GO:0016998">
    <property type="term" value="P:cell wall macromolecule catabolic process"/>
    <property type="evidence" value="ECO:0007669"/>
    <property type="project" value="InterPro"/>
</dbReference>
<dbReference type="PANTHER" id="PTHR38107:SF3">
    <property type="entry name" value="LYSOZYME RRRD-RELATED"/>
    <property type="match status" value="1"/>
</dbReference>
<dbReference type="InterPro" id="IPR002196">
    <property type="entry name" value="Glyco_hydro_24"/>
</dbReference>
<keyword evidence="2 7" id="KW-0929">Antimicrobial</keyword>
<dbReference type="GO" id="GO:0009253">
    <property type="term" value="P:peptidoglycan catabolic process"/>
    <property type="evidence" value="ECO:0007669"/>
    <property type="project" value="InterPro"/>
</dbReference>
<dbReference type="InterPro" id="IPR033907">
    <property type="entry name" value="Endolysin_autolysin"/>
</dbReference>
<name>A0A0R0C4X6_9GAMM</name>
<evidence type="ECO:0000256" key="2">
    <source>
        <dbReference type="ARBA" id="ARBA00022529"/>
    </source>
</evidence>
<dbReference type="InterPro" id="IPR023347">
    <property type="entry name" value="Lysozyme_dom_sf"/>
</dbReference>
<organism evidence="8 9">
    <name type="scientific">Stenotrophomonas koreensis</name>
    <dbReference type="NCBI Taxonomy" id="266128"/>
    <lineage>
        <taxon>Bacteria</taxon>
        <taxon>Pseudomonadati</taxon>
        <taxon>Pseudomonadota</taxon>
        <taxon>Gammaproteobacteria</taxon>
        <taxon>Lysobacterales</taxon>
        <taxon>Lysobacteraceae</taxon>
        <taxon>Stenotrophomonas</taxon>
    </lineage>
</organism>
<dbReference type="Gene3D" id="1.10.530.40">
    <property type="match status" value="1"/>
</dbReference>
<dbReference type="InterPro" id="IPR034690">
    <property type="entry name" value="Endolysin_T4_type"/>
</dbReference>
<keyword evidence="5" id="KW-1035">Host cytoplasm</keyword>
<evidence type="ECO:0000256" key="6">
    <source>
        <dbReference type="ARBA" id="ARBA00023295"/>
    </source>
</evidence>
<dbReference type="OrthoDB" id="8141296at2"/>
<comment type="caution">
    <text evidence="8">The sequence shown here is derived from an EMBL/GenBank/DDBJ whole genome shotgun (WGS) entry which is preliminary data.</text>
</comment>
<comment type="catalytic activity">
    <reaction evidence="1 7">
        <text>Hydrolysis of (1-&gt;4)-beta-linkages between N-acetylmuramic acid and N-acetyl-D-glucosamine residues in a peptidoglycan and between N-acetyl-D-glucosamine residues in chitodextrins.</text>
        <dbReference type="EC" id="3.2.1.17"/>
    </reaction>
</comment>
<dbReference type="RefSeq" id="WP_057662396.1">
    <property type="nucleotide sequence ID" value="NZ_LDJH01000002.1"/>
</dbReference>
<evidence type="ECO:0000256" key="1">
    <source>
        <dbReference type="ARBA" id="ARBA00000632"/>
    </source>
</evidence>
<evidence type="ECO:0000256" key="3">
    <source>
        <dbReference type="ARBA" id="ARBA00022638"/>
    </source>
</evidence>
<dbReference type="EMBL" id="LDJH01000002">
    <property type="protein sequence ID" value="KRG60801.1"/>
    <property type="molecule type" value="Genomic_DNA"/>
</dbReference>
<dbReference type="AlphaFoldDB" id="A0A0R0C4X6"/>
<gene>
    <name evidence="8" type="ORF">ABB25_00995</name>
</gene>
<dbReference type="CDD" id="cd00737">
    <property type="entry name" value="lyz_endolysin_autolysin"/>
    <property type="match status" value="1"/>
</dbReference>
<dbReference type="STRING" id="266128.ABB25_00995"/>
<dbReference type="PATRIC" id="fig|266128.3.peg.1268"/>
<accession>A0A0R0C4X6</accession>
<keyword evidence="4 7" id="KW-0378">Hydrolase</keyword>
<evidence type="ECO:0000256" key="7">
    <source>
        <dbReference type="RuleBase" id="RU003788"/>
    </source>
</evidence>
<proteinExistence type="inferred from homology"/>
<dbReference type="InterPro" id="IPR051018">
    <property type="entry name" value="Bacteriophage_GH24"/>
</dbReference>
<dbReference type="Pfam" id="PF00959">
    <property type="entry name" value="Phage_lysozyme"/>
    <property type="match status" value="1"/>
</dbReference>
<sequence length="144" mass="15660">MTALAHAMALIRRWEGCRLVAYKCPAGIWTIGWGSTGPGIAEGVRWTQAQADERLARDVEKFMVGVRKLLRRPVTEAQLGAMTSLAYNIGIGAFGSSTLLRLFNAGQTDLAAAQFAVWRRAGGKVLQGLVNRRADERRVFEGGA</sequence>
<dbReference type="PANTHER" id="PTHR38107">
    <property type="match status" value="1"/>
</dbReference>
<dbReference type="GO" id="GO:0003796">
    <property type="term" value="F:lysozyme activity"/>
    <property type="evidence" value="ECO:0007669"/>
    <property type="project" value="UniProtKB-EC"/>
</dbReference>
<evidence type="ECO:0000256" key="4">
    <source>
        <dbReference type="ARBA" id="ARBA00022801"/>
    </source>
</evidence>
<dbReference type="GO" id="GO:0031640">
    <property type="term" value="P:killing of cells of another organism"/>
    <property type="evidence" value="ECO:0007669"/>
    <property type="project" value="UniProtKB-KW"/>
</dbReference>
<evidence type="ECO:0000313" key="9">
    <source>
        <dbReference type="Proteomes" id="UP000051254"/>
    </source>
</evidence>
<protein>
    <recommendedName>
        <fullName evidence="7">Lysozyme</fullName>
        <ecNumber evidence="7">3.2.1.17</ecNumber>
    </recommendedName>
</protein>
<dbReference type="HAMAP" id="MF_04110">
    <property type="entry name" value="ENDOLYSIN_T4"/>
    <property type="match status" value="1"/>
</dbReference>
<dbReference type="EC" id="3.2.1.17" evidence="7"/>
<comment type="similarity">
    <text evidence="7">Belongs to the glycosyl hydrolase 24 family.</text>
</comment>
<evidence type="ECO:0000313" key="8">
    <source>
        <dbReference type="EMBL" id="KRG60801.1"/>
    </source>
</evidence>
<dbReference type="SUPFAM" id="SSF53955">
    <property type="entry name" value="Lysozyme-like"/>
    <property type="match status" value="1"/>
</dbReference>
<reference evidence="8 9" key="1">
    <citation type="submission" date="2015-05" db="EMBL/GenBank/DDBJ databases">
        <title>Genome sequencing and analysis of members of genus Stenotrophomonas.</title>
        <authorList>
            <person name="Patil P.P."/>
            <person name="Midha S."/>
            <person name="Patil P.B."/>
        </authorList>
    </citation>
    <scope>NUCLEOTIDE SEQUENCE [LARGE SCALE GENOMIC DNA]</scope>
    <source>
        <strain evidence="8 9">DSM 17805</strain>
    </source>
</reference>